<dbReference type="InterPro" id="IPR022694">
    <property type="entry name" value="3-OHacyl-CoA_DH"/>
</dbReference>
<dbReference type="PIRSF" id="PIRSF000105">
    <property type="entry name" value="HCDH"/>
    <property type="match status" value="1"/>
</dbReference>
<reference evidence="5 6" key="1">
    <citation type="submission" date="2020-11" db="EMBL/GenBank/DDBJ databases">
        <title>Winogradskyella marina sp. nov., isolated from marine sediment.</title>
        <authorList>
            <person name="Bo J."/>
            <person name="Wang S."/>
            <person name="Song X."/>
            <person name="Du Z."/>
        </authorList>
    </citation>
    <scope>NUCLEOTIDE SEQUENCE [LARGE SCALE GENOMIC DNA]</scope>
    <source>
        <strain evidence="5 6">F6397</strain>
    </source>
</reference>
<dbReference type="Proteomes" id="UP000611215">
    <property type="component" value="Unassembled WGS sequence"/>
</dbReference>
<dbReference type="InterPro" id="IPR006180">
    <property type="entry name" value="3-OHacyl-CoA_DH_CS"/>
</dbReference>
<dbReference type="PANTHER" id="PTHR48075:SF5">
    <property type="entry name" value="3-HYDROXYBUTYRYL-COA DEHYDROGENASE"/>
    <property type="match status" value="1"/>
</dbReference>
<evidence type="ECO:0000259" key="4">
    <source>
        <dbReference type="Pfam" id="PF02737"/>
    </source>
</evidence>
<comment type="caution">
    <text evidence="5">The sequence shown here is derived from an EMBL/GenBank/DDBJ whole genome shotgun (WGS) entry which is preliminary data.</text>
</comment>
<dbReference type="SUPFAM" id="SSF51735">
    <property type="entry name" value="NAD(P)-binding Rossmann-fold domains"/>
    <property type="match status" value="1"/>
</dbReference>
<dbReference type="EC" id="1.1.1.157" evidence="5"/>
<dbReference type="Gene3D" id="3.40.50.720">
    <property type="entry name" value="NAD(P)-binding Rossmann-like Domain"/>
    <property type="match status" value="1"/>
</dbReference>
<proteinExistence type="inferred from homology"/>
<dbReference type="InterPro" id="IPR013328">
    <property type="entry name" value="6PGD_dom2"/>
</dbReference>
<evidence type="ECO:0000256" key="1">
    <source>
        <dbReference type="ARBA" id="ARBA00009463"/>
    </source>
</evidence>
<feature type="domain" description="3-hydroxyacyl-CoA dehydrogenase NAD binding" evidence="4">
    <location>
        <begin position="3"/>
        <end position="182"/>
    </location>
</feature>
<keyword evidence="2 5" id="KW-0560">Oxidoreductase</keyword>
<dbReference type="Gene3D" id="1.10.1040.10">
    <property type="entry name" value="N-(1-d-carboxylethyl)-l-norvaline Dehydrogenase, domain 2"/>
    <property type="match status" value="1"/>
</dbReference>
<dbReference type="EMBL" id="JADOET010000004">
    <property type="protein sequence ID" value="MBF8149694.1"/>
    <property type="molecule type" value="Genomic_DNA"/>
</dbReference>
<dbReference type="GO" id="GO:0008691">
    <property type="term" value="F:3-hydroxybutyryl-CoA dehydrogenase activity"/>
    <property type="evidence" value="ECO:0007669"/>
    <property type="project" value="UniProtKB-EC"/>
</dbReference>
<organism evidence="5 6">
    <name type="scientific">Winogradskyella marina</name>
    <dbReference type="NCBI Taxonomy" id="2785530"/>
    <lineage>
        <taxon>Bacteria</taxon>
        <taxon>Pseudomonadati</taxon>
        <taxon>Bacteroidota</taxon>
        <taxon>Flavobacteriia</taxon>
        <taxon>Flavobacteriales</taxon>
        <taxon>Flavobacteriaceae</taxon>
        <taxon>Winogradskyella</taxon>
    </lineage>
</organism>
<dbReference type="SUPFAM" id="SSF48179">
    <property type="entry name" value="6-phosphogluconate dehydrogenase C-terminal domain-like"/>
    <property type="match status" value="1"/>
</dbReference>
<dbReference type="NCBIfam" id="NF004474">
    <property type="entry name" value="PRK05808.1"/>
    <property type="match status" value="1"/>
</dbReference>
<keyword evidence="6" id="KW-1185">Reference proteome</keyword>
<dbReference type="RefSeq" id="WP_195870965.1">
    <property type="nucleotide sequence ID" value="NZ_JADOET010000004.1"/>
</dbReference>
<dbReference type="Pfam" id="PF00725">
    <property type="entry name" value="3HCDH"/>
    <property type="match status" value="1"/>
</dbReference>
<dbReference type="Pfam" id="PF02737">
    <property type="entry name" value="3HCDH_N"/>
    <property type="match status" value="1"/>
</dbReference>
<evidence type="ECO:0000259" key="3">
    <source>
        <dbReference type="Pfam" id="PF00725"/>
    </source>
</evidence>
<protein>
    <submittedName>
        <fullName evidence="5">3-hydroxybutyryl-CoA dehydrogenase</fullName>
        <ecNumber evidence="5">1.1.1.157</ecNumber>
    </submittedName>
</protein>
<evidence type="ECO:0000313" key="5">
    <source>
        <dbReference type="EMBL" id="MBF8149694.1"/>
    </source>
</evidence>
<accession>A0ABS0EH04</accession>
<feature type="domain" description="3-hydroxyacyl-CoA dehydrogenase C-terminal" evidence="3">
    <location>
        <begin position="185"/>
        <end position="281"/>
    </location>
</feature>
<dbReference type="InterPro" id="IPR008927">
    <property type="entry name" value="6-PGluconate_DH-like_C_sf"/>
</dbReference>
<dbReference type="InterPro" id="IPR036291">
    <property type="entry name" value="NAD(P)-bd_dom_sf"/>
</dbReference>
<evidence type="ECO:0000256" key="2">
    <source>
        <dbReference type="ARBA" id="ARBA00023002"/>
    </source>
</evidence>
<name>A0ABS0EH04_9FLAO</name>
<comment type="similarity">
    <text evidence="1">Belongs to the 3-hydroxyacyl-CoA dehydrogenase family.</text>
</comment>
<dbReference type="InterPro" id="IPR006108">
    <property type="entry name" value="3HC_DH_C"/>
</dbReference>
<gene>
    <name evidence="5" type="ORF">ITJ86_07270</name>
</gene>
<dbReference type="PANTHER" id="PTHR48075">
    <property type="entry name" value="3-HYDROXYACYL-COA DEHYDROGENASE FAMILY PROTEIN"/>
    <property type="match status" value="1"/>
</dbReference>
<sequence length="296" mass="32088">MKNIAVIGAGTMGNGIAHTFAQSGFNVQLIDISDASLKRGMDTIARNLDRMVAKEKISDADKAETLANITTFTKTEEGVKNGDLVVEAATENLDLKLKIFKQLDDVCNADTILATNTSSISITQIAAVTSRPDKVIGMHFMNPVPIMKLVEIIRGYSTSDDVTTTIMELSKTLGKTPTEVNDYPGFVANRILMPMINESIETLYNGVAGVQEIDTVMKLGMAHPMGPLQLADFIGLDVCLSILNVMYDGFKNPKYAPCPLLVNMVMAGKLGVKSGEGFYDYAESRKAEKVSGQFMK</sequence>
<dbReference type="InterPro" id="IPR006176">
    <property type="entry name" value="3-OHacyl-CoA_DH_NAD-bd"/>
</dbReference>
<dbReference type="PROSITE" id="PS00067">
    <property type="entry name" value="3HCDH"/>
    <property type="match status" value="1"/>
</dbReference>
<evidence type="ECO:0000313" key="6">
    <source>
        <dbReference type="Proteomes" id="UP000611215"/>
    </source>
</evidence>